<proteinExistence type="predicted"/>
<comment type="caution">
    <text evidence="1">The sequence shown here is derived from an EMBL/GenBank/DDBJ whole genome shotgun (WGS) entry which is preliminary data.</text>
</comment>
<reference evidence="1" key="1">
    <citation type="submission" date="2023-01" db="EMBL/GenBank/DDBJ databases">
        <title>Genome assembly of the deep-sea coral Lophelia pertusa.</title>
        <authorList>
            <person name="Herrera S."/>
            <person name="Cordes E."/>
        </authorList>
    </citation>
    <scope>NUCLEOTIDE SEQUENCE</scope>
    <source>
        <strain evidence="1">USNM1676648</strain>
        <tissue evidence="1">Polyp</tissue>
    </source>
</reference>
<protein>
    <submittedName>
        <fullName evidence="1">Uncharacterized protein</fullName>
    </submittedName>
</protein>
<organism evidence="1 2">
    <name type="scientific">Desmophyllum pertusum</name>
    <dbReference type="NCBI Taxonomy" id="174260"/>
    <lineage>
        <taxon>Eukaryota</taxon>
        <taxon>Metazoa</taxon>
        <taxon>Cnidaria</taxon>
        <taxon>Anthozoa</taxon>
        <taxon>Hexacorallia</taxon>
        <taxon>Scleractinia</taxon>
        <taxon>Caryophylliina</taxon>
        <taxon>Caryophylliidae</taxon>
        <taxon>Desmophyllum</taxon>
    </lineage>
</organism>
<dbReference type="AlphaFoldDB" id="A0A9W9ZN18"/>
<accession>A0A9W9ZN18</accession>
<dbReference type="EMBL" id="MU825888">
    <property type="protein sequence ID" value="KAJ7384325.1"/>
    <property type="molecule type" value="Genomic_DNA"/>
</dbReference>
<keyword evidence="2" id="KW-1185">Reference proteome</keyword>
<evidence type="ECO:0000313" key="1">
    <source>
        <dbReference type="EMBL" id="KAJ7384325.1"/>
    </source>
</evidence>
<evidence type="ECO:0000313" key="2">
    <source>
        <dbReference type="Proteomes" id="UP001163046"/>
    </source>
</evidence>
<gene>
    <name evidence="1" type="ORF">OS493_022432</name>
</gene>
<sequence length="72" mass="8610">MMKRLVTVVRYMKSTYLKITSLFPGPSHTDHTKVRRHEETAISSPRKEEDLKFKFTKFPVRKTRGEELRRDS</sequence>
<dbReference type="Proteomes" id="UP001163046">
    <property type="component" value="Unassembled WGS sequence"/>
</dbReference>
<name>A0A9W9ZN18_9CNID</name>